<keyword evidence="2" id="KW-1185">Reference proteome</keyword>
<protein>
    <recommendedName>
        <fullName evidence="3">DUF1643 domain-containing protein</fullName>
    </recommendedName>
</protein>
<dbReference type="Proteomes" id="UP000092650">
    <property type="component" value="Chromosome"/>
</dbReference>
<name>A0A1C7ECV6_9BACL</name>
<evidence type="ECO:0000313" key="1">
    <source>
        <dbReference type="EMBL" id="ANU21804.1"/>
    </source>
</evidence>
<dbReference type="InterPro" id="IPR012441">
    <property type="entry name" value="DUF1643"/>
</dbReference>
<organism evidence="1 2">
    <name type="scientific">Planococcus plakortidis</name>
    <dbReference type="NCBI Taxonomy" id="1038856"/>
    <lineage>
        <taxon>Bacteria</taxon>
        <taxon>Bacillati</taxon>
        <taxon>Bacillota</taxon>
        <taxon>Bacilli</taxon>
        <taxon>Bacillales</taxon>
        <taxon>Caryophanaceae</taxon>
        <taxon>Planococcus</taxon>
    </lineage>
</organism>
<dbReference type="KEGG" id="ppla:BBI15_15375"/>
<dbReference type="EMBL" id="CP016539">
    <property type="protein sequence ID" value="ANU21804.1"/>
    <property type="molecule type" value="Genomic_DNA"/>
</dbReference>
<dbReference type="AlphaFoldDB" id="A0A1C7ECV6"/>
<proteinExistence type="predicted"/>
<gene>
    <name evidence="1" type="ORF">BBI15_15375</name>
</gene>
<accession>A0A1C7ECV6</accession>
<evidence type="ECO:0008006" key="3">
    <source>
        <dbReference type="Google" id="ProtNLM"/>
    </source>
</evidence>
<reference evidence="1" key="1">
    <citation type="submission" date="2016-10" db="EMBL/GenBank/DDBJ databases">
        <authorList>
            <person name="See-Too W.S."/>
        </authorList>
    </citation>
    <scope>NUCLEOTIDE SEQUENCE [LARGE SCALE GENOMIC DNA]</scope>
    <source>
        <strain evidence="1">DSM 23997</strain>
    </source>
</reference>
<sequence length="155" mass="17664">MFDSSSELDCKYRYLLKCDWDISLPKVTFVMLNPSVADTNICDPTLSRCINYAKKWGYGGINAVNLFAYISTDPKQLKKKTDPVGKLNDKYIIEAVEDSKLVVFAWGTEYGKLNNRNRKVVALLKTYKPHCLKKTKDGDPSHPLYLSKDLTPISY</sequence>
<dbReference type="Pfam" id="PF07799">
    <property type="entry name" value="DUF1643"/>
    <property type="match status" value="1"/>
</dbReference>
<evidence type="ECO:0000313" key="2">
    <source>
        <dbReference type="Proteomes" id="UP000092650"/>
    </source>
</evidence>